<evidence type="ECO:0000313" key="5">
    <source>
        <dbReference type="Proteomes" id="UP001449795"/>
    </source>
</evidence>
<name>A0ABZ3D2I3_9PROT</name>
<dbReference type="InterPro" id="IPR008278">
    <property type="entry name" value="4-PPantetheinyl_Trfase_dom"/>
</dbReference>
<dbReference type="Pfam" id="PF01648">
    <property type="entry name" value="ACPS"/>
    <property type="match status" value="1"/>
</dbReference>
<dbReference type="Gene3D" id="3.90.470.20">
    <property type="entry name" value="4'-phosphopantetheinyl transferase domain"/>
    <property type="match status" value="2"/>
</dbReference>
<dbReference type="EMBL" id="CP152276">
    <property type="protein sequence ID" value="XAE41961.1"/>
    <property type="molecule type" value="Genomic_DNA"/>
</dbReference>
<sequence length="224" mass="25491">MIPVQEWQIEVPFAALRPRLFSIDARQTSDQDALIFAETLSEEERLRRDALRYQDERRLFELAHGLMRSAAATCLGVPLDHVLIESRVGRKPRVVWPVSKLDISMAHARHSAVCAVFENGDVGVDAEFLREGRTRNCAWLLSPEEQAWLKLQPPGTAREISIWTLKEAVAKALGVGMRLDFSAFSIRTQPPGMIRAPAGYDGRWTLWQSNRDRMQVALAWRTQE</sequence>
<organism evidence="4 5">
    <name type="scientific">Nguyenibacter vanlangensis</name>
    <dbReference type="NCBI Taxonomy" id="1216886"/>
    <lineage>
        <taxon>Bacteria</taxon>
        <taxon>Pseudomonadati</taxon>
        <taxon>Pseudomonadota</taxon>
        <taxon>Alphaproteobacteria</taxon>
        <taxon>Acetobacterales</taxon>
        <taxon>Acetobacteraceae</taxon>
        <taxon>Nguyenibacter</taxon>
    </lineage>
</organism>
<dbReference type="PANTHER" id="PTHR12215:SF10">
    <property type="entry name" value="L-AMINOADIPATE-SEMIALDEHYDE DEHYDROGENASE-PHOSPHOPANTETHEINYL TRANSFERASE"/>
    <property type="match status" value="1"/>
</dbReference>
<dbReference type="RefSeq" id="WP_342627779.1">
    <property type="nucleotide sequence ID" value="NZ_CP152276.1"/>
</dbReference>
<accession>A0ABZ3D2I3</accession>
<gene>
    <name evidence="4" type="ORF">AAC691_17030</name>
</gene>
<reference evidence="4 5" key="1">
    <citation type="submission" date="2024-04" db="EMBL/GenBank/DDBJ databases">
        <title>Complete genome sequence of Nguyenibacter vanlangesis HBCM-1154, a strain capable of nitrogen fixation, IAA production, and phosphorus solubilization isolated from sugarcane soil.</title>
        <authorList>
            <person name="MY HANH P."/>
        </authorList>
    </citation>
    <scope>NUCLEOTIDE SEQUENCE [LARGE SCALE GENOMIC DNA]</scope>
    <source>
        <strain evidence="4 5">HBCM 1154</strain>
    </source>
</reference>
<comment type="similarity">
    <text evidence="1">Belongs to the P-Pant transferase superfamily. Gsp/Sfp/HetI/AcpT family.</text>
</comment>
<keyword evidence="2 4" id="KW-0808">Transferase</keyword>
<dbReference type="GO" id="GO:0016740">
    <property type="term" value="F:transferase activity"/>
    <property type="evidence" value="ECO:0007669"/>
    <property type="project" value="UniProtKB-KW"/>
</dbReference>
<evidence type="ECO:0000256" key="1">
    <source>
        <dbReference type="ARBA" id="ARBA00010990"/>
    </source>
</evidence>
<evidence type="ECO:0000313" key="4">
    <source>
        <dbReference type="EMBL" id="XAE41961.1"/>
    </source>
</evidence>
<evidence type="ECO:0000259" key="3">
    <source>
        <dbReference type="Pfam" id="PF01648"/>
    </source>
</evidence>
<dbReference type="SUPFAM" id="SSF56214">
    <property type="entry name" value="4'-phosphopantetheinyl transferase"/>
    <property type="match status" value="2"/>
</dbReference>
<keyword evidence="5" id="KW-1185">Reference proteome</keyword>
<evidence type="ECO:0000256" key="2">
    <source>
        <dbReference type="ARBA" id="ARBA00022679"/>
    </source>
</evidence>
<dbReference type="PANTHER" id="PTHR12215">
    <property type="entry name" value="PHOSPHOPANTETHEINE TRANSFERASE"/>
    <property type="match status" value="1"/>
</dbReference>
<feature type="domain" description="4'-phosphopantetheinyl transferase" evidence="3">
    <location>
        <begin position="122"/>
        <end position="212"/>
    </location>
</feature>
<dbReference type="InterPro" id="IPR050559">
    <property type="entry name" value="P-Pant_transferase_sf"/>
</dbReference>
<dbReference type="Proteomes" id="UP001449795">
    <property type="component" value="Chromosome"/>
</dbReference>
<dbReference type="InterPro" id="IPR037143">
    <property type="entry name" value="4-PPantetheinyl_Trfase_dom_sf"/>
</dbReference>
<proteinExistence type="inferred from homology"/>
<protein>
    <submittedName>
        <fullName evidence="4">4'-phosphopantetheinyl transferase superfamily protein</fullName>
    </submittedName>
</protein>